<feature type="transmembrane region" description="Helical" evidence="1">
    <location>
        <begin position="79"/>
        <end position="101"/>
    </location>
</feature>
<reference evidence="2 3" key="1">
    <citation type="submission" date="2019-02" db="EMBL/GenBank/DDBJ databases">
        <title>Genome sequence of the sea-ice species Brumimicrobium glaciale.</title>
        <authorList>
            <person name="Bowman J.P."/>
        </authorList>
    </citation>
    <scope>NUCLEOTIDE SEQUENCE [LARGE SCALE GENOMIC DNA]</scope>
    <source>
        <strain evidence="2 3">IC156</strain>
    </source>
</reference>
<evidence type="ECO:0008006" key="4">
    <source>
        <dbReference type="Google" id="ProtNLM"/>
    </source>
</evidence>
<evidence type="ECO:0000256" key="1">
    <source>
        <dbReference type="SAM" id="Phobius"/>
    </source>
</evidence>
<feature type="transmembrane region" description="Helical" evidence="1">
    <location>
        <begin position="51"/>
        <end position="72"/>
    </location>
</feature>
<dbReference type="EMBL" id="SETE01000002">
    <property type="protein sequence ID" value="RYM34898.1"/>
    <property type="molecule type" value="Genomic_DNA"/>
</dbReference>
<feature type="transmembrane region" description="Helical" evidence="1">
    <location>
        <begin position="107"/>
        <end position="124"/>
    </location>
</feature>
<name>A0A4Q4KP40_9FLAO</name>
<evidence type="ECO:0000313" key="3">
    <source>
        <dbReference type="Proteomes" id="UP000293952"/>
    </source>
</evidence>
<accession>A0A4Q4KP40</accession>
<dbReference type="Proteomes" id="UP000293952">
    <property type="component" value="Unassembled WGS sequence"/>
</dbReference>
<evidence type="ECO:0000313" key="2">
    <source>
        <dbReference type="EMBL" id="RYM34898.1"/>
    </source>
</evidence>
<sequence>MDINFRRVLGFTQLFVAIGAIPAGLTMILEPNGFTIGMSTEIFKDTPFNDFLIPGIFLLVVNGLLNLLASFLTFSKNKYAPAIGITLGIFLILWMLVQVYFIGLLHFLQVLYLIIGIMETTLSFKLRSISKIQNLID</sequence>
<keyword evidence="1" id="KW-1133">Transmembrane helix</keyword>
<keyword evidence="3" id="KW-1185">Reference proteome</keyword>
<proteinExistence type="predicted"/>
<dbReference type="RefSeq" id="WP_130092906.1">
    <property type="nucleotide sequence ID" value="NZ_SETE01000002.1"/>
</dbReference>
<gene>
    <name evidence="2" type="ORF">ERX46_05850</name>
</gene>
<keyword evidence="1" id="KW-0812">Transmembrane</keyword>
<feature type="transmembrane region" description="Helical" evidence="1">
    <location>
        <begin position="7"/>
        <end position="29"/>
    </location>
</feature>
<protein>
    <recommendedName>
        <fullName evidence="4">DUF4345 domain-containing protein</fullName>
    </recommendedName>
</protein>
<organism evidence="2 3">
    <name type="scientific">Brumimicrobium glaciale</name>
    <dbReference type="NCBI Taxonomy" id="200475"/>
    <lineage>
        <taxon>Bacteria</taxon>
        <taxon>Pseudomonadati</taxon>
        <taxon>Bacteroidota</taxon>
        <taxon>Flavobacteriia</taxon>
        <taxon>Flavobacteriales</taxon>
        <taxon>Crocinitomicaceae</taxon>
        <taxon>Brumimicrobium</taxon>
    </lineage>
</organism>
<dbReference type="AlphaFoldDB" id="A0A4Q4KP40"/>
<keyword evidence="1" id="KW-0472">Membrane</keyword>
<dbReference type="OrthoDB" id="1909107at2"/>
<comment type="caution">
    <text evidence="2">The sequence shown here is derived from an EMBL/GenBank/DDBJ whole genome shotgun (WGS) entry which is preliminary data.</text>
</comment>